<reference evidence="10 11" key="1">
    <citation type="submission" date="2014-07" db="EMBL/GenBank/DDBJ databases">
        <title>Draft genome of Clostridium sulfidigenes 113A isolated from sediments associated with methane hydrate from Krishna Godavari basin.</title>
        <authorList>
            <person name="Honkalas V.S."/>
            <person name="Dabir A.P."/>
            <person name="Arora P."/>
            <person name="Dhakephalkar P.K."/>
        </authorList>
    </citation>
    <scope>NUCLEOTIDE SEQUENCE [LARGE SCALE GENOMIC DNA]</scope>
    <source>
        <strain evidence="10 11">113A</strain>
    </source>
</reference>
<evidence type="ECO:0000256" key="4">
    <source>
        <dbReference type="ARBA" id="ARBA00006641"/>
    </source>
</evidence>
<dbReference type="InterPro" id="IPR016125">
    <property type="entry name" value="Peptidase_C15-like"/>
</dbReference>
<keyword evidence="8 9" id="KW-0788">Thiol protease</keyword>
<dbReference type="InterPro" id="IPR029762">
    <property type="entry name" value="PGP-I_bact-type"/>
</dbReference>
<dbReference type="EMBL" id="JPMD01000015">
    <property type="protein sequence ID" value="KEZ86985.1"/>
    <property type="molecule type" value="Genomic_DNA"/>
</dbReference>
<comment type="subunit">
    <text evidence="9">Homotetramer.</text>
</comment>
<comment type="function">
    <text evidence="2 9">Removes 5-oxoproline from various penultimate amino acid residues except L-proline.</text>
</comment>
<sequence>MKVLISGFDPFGGEPINPALEAVKLLPNNIAGVEVIKVEIPTVFNKSIEALESSIKNHNPDAVICIGQAGGRFAVMPERVAINIDDARIKDNEGNQPIDIKIKEDGENAYFSNLPIKAMVKNMVDNGYPSAISNTAGTFVCNHIMYGLLYLIDKKYSYMKGGFIHVPYIPNQVVTKPNTPYMNLQDISKCLELCIEALVNNGDEDIKTIGGTIC</sequence>
<feature type="active site" evidence="9">
    <location>
        <position position="78"/>
    </location>
</feature>
<evidence type="ECO:0000256" key="6">
    <source>
        <dbReference type="ARBA" id="ARBA00022670"/>
    </source>
</evidence>
<protein>
    <recommendedName>
        <fullName evidence="9">Pyrrolidone-carboxylate peptidase</fullName>
        <ecNumber evidence="9">3.4.19.3</ecNumber>
    </recommendedName>
    <alternativeName>
        <fullName evidence="9">5-oxoprolyl-peptidase</fullName>
    </alternativeName>
    <alternativeName>
        <fullName evidence="9">Pyroglutamyl-peptidase I</fullName>
        <shortName evidence="9">PGP-I</shortName>
        <shortName evidence="9">Pyrase</shortName>
    </alternativeName>
</protein>
<evidence type="ECO:0000313" key="11">
    <source>
        <dbReference type="Proteomes" id="UP000028542"/>
    </source>
</evidence>
<evidence type="ECO:0000313" key="10">
    <source>
        <dbReference type="EMBL" id="KEZ86985.1"/>
    </source>
</evidence>
<proteinExistence type="inferred from homology"/>
<dbReference type="PIRSF" id="PIRSF015592">
    <property type="entry name" value="Prld-crbxl_pptds"/>
    <property type="match status" value="1"/>
</dbReference>
<dbReference type="InterPro" id="IPR036440">
    <property type="entry name" value="Peptidase_C15-like_sf"/>
</dbReference>
<dbReference type="SUPFAM" id="SSF53182">
    <property type="entry name" value="Pyrrolidone carboxyl peptidase (pyroglutamate aminopeptidase)"/>
    <property type="match status" value="1"/>
</dbReference>
<dbReference type="PANTHER" id="PTHR23402">
    <property type="entry name" value="PROTEASE FAMILY C15 PYROGLUTAMYL-PEPTIDASE I-RELATED"/>
    <property type="match status" value="1"/>
</dbReference>
<dbReference type="eggNOG" id="COG2039">
    <property type="taxonomic scope" value="Bacteria"/>
</dbReference>
<comment type="catalytic activity">
    <reaction evidence="1 9">
        <text>Release of an N-terminal pyroglutamyl group from a polypeptide, the second amino acid generally not being Pro.</text>
        <dbReference type="EC" id="3.4.19.3"/>
    </reaction>
</comment>
<dbReference type="Proteomes" id="UP000028542">
    <property type="component" value="Unassembled WGS sequence"/>
</dbReference>
<dbReference type="GO" id="GO:0016920">
    <property type="term" value="F:pyroglutamyl-peptidase activity"/>
    <property type="evidence" value="ECO:0007669"/>
    <property type="project" value="UniProtKB-UniRule"/>
</dbReference>
<dbReference type="NCBIfam" id="NF009676">
    <property type="entry name" value="PRK13197.1"/>
    <property type="match status" value="1"/>
</dbReference>
<dbReference type="RefSeq" id="WP_035131933.1">
    <property type="nucleotide sequence ID" value="NZ_JPMD01000015.1"/>
</dbReference>
<dbReference type="AlphaFoldDB" id="A0A084JDF1"/>
<keyword evidence="5 9" id="KW-0963">Cytoplasm</keyword>
<evidence type="ECO:0000256" key="8">
    <source>
        <dbReference type="ARBA" id="ARBA00022807"/>
    </source>
</evidence>
<name>A0A084JDF1_9CLOT</name>
<comment type="similarity">
    <text evidence="4 9">Belongs to the peptidase C15 family.</text>
</comment>
<organism evidence="10 11">
    <name type="scientific">Clostridium sulfidigenes</name>
    <dbReference type="NCBI Taxonomy" id="318464"/>
    <lineage>
        <taxon>Bacteria</taxon>
        <taxon>Bacillati</taxon>
        <taxon>Bacillota</taxon>
        <taxon>Clostridia</taxon>
        <taxon>Eubacteriales</taxon>
        <taxon>Clostridiaceae</taxon>
        <taxon>Clostridium</taxon>
    </lineage>
</organism>
<dbReference type="CDD" id="cd00501">
    <property type="entry name" value="Peptidase_C15"/>
    <property type="match status" value="1"/>
</dbReference>
<dbReference type="PRINTS" id="PR00706">
    <property type="entry name" value="PYROGLUPTASE"/>
</dbReference>
<keyword evidence="11" id="KW-1185">Reference proteome</keyword>
<evidence type="ECO:0000256" key="7">
    <source>
        <dbReference type="ARBA" id="ARBA00022801"/>
    </source>
</evidence>
<dbReference type="GO" id="GO:0005829">
    <property type="term" value="C:cytosol"/>
    <property type="evidence" value="ECO:0007669"/>
    <property type="project" value="InterPro"/>
</dbReference>
<feature type="active site" evidence="9">
    <location>
        <position position="165"/>
    </location>
</feature>
<accession>A0A084JDF1</accession>
<dbReference type="Gene3D" id="3.40.630.20">
    <property type="entry name" value="Peptidase C15, pyroglutamyl peptidase I-like"/>
    <property type="match status" value="1"/>
</dbReference>
<dbReference type="PANTHER" id="PTHR23402:SF1">
    <property type="entry name" value="PYROGLUTAMYL-PEPTIDASE I"/>
    <property type="match status" value="1"/>
</dbReference>
<evidence type="ECO:0000256" key="5">
    <source>
        <dbReference type="ARBA" id="ARBA00022490"/>
    </source>
</evidence>
<keyword evidence="7 9" id="KW-0378">Hydrolase</keyword>
<keyword evidence="6 9" id="KW-0645">Protease</keyword>
<feature type="active site" evidence="9">
    <location>
        <position position="141"/>
    </location>
</feature>
<evidence type="ECO:0000256" key="3">
    <source>
        <dbReference type="ARBA" id="ARBA00004496"/>
    </source>
</evidence>
<dbReference type="STRING" id="318464.IO99_06965"/>
<dbReference type="NCBIfam" id="TIGR00504">
    <property type="entry name" value="pyro_pdase"/>
    <property type="match status" value="1"/>
</dbReference>
<dbReference type="GO" id="GO:0006508">
    <property type="term" value="P:proteolysis"/>
    <property type="evidence" value="ECO:0007669"/>
    <property type="project" value="UniProtKB-KW"/>
</dbReference>
<evidence type="ECO:0000256" key="9">
    <source>
        <dbReference type="HAMAP-Rule" id="MF_00417"/>
    </source>
</evidence>
<dbReference type="FunFam" id="3.40.630.20:FF:000001">
    <property type="entry name" value="Pyrrolidone-carboxylate peptidase"/>
    <property type="match status" value="1"/>
</dbReference>
<dbReference type="EC" id="3.4.19.3" evidence="9"/>
<gene>
    <name evidence="9" type="primary">pcp</name>
    <name evidence="10" type="ORF">IO99_06965</name>
</gene>
<evidence type="ECO:0000256" key="1">
    <source>
        <dbReference type="ARBA" id="ARBA00001770"/>
    </source>
</evidence>
<dbReference type="InterPro" id="IPR000816">
    <property type="entry name" value="Peptidase_C15"/>
</dbReference>
<comment type="caution">
    <text evidence="10">The sequence shown here is derived from an EMBL/GenBank/DDBJ whole genome shotgun (WGS) entry which is preliminary data.</text>
</comment>
<dbReference type="Pfam" id="PF01470">
    <property type="entry name" value="Peptidase_C15"/>
    <property type="match status" value="1"/>
</dbReference>
<comment type="subcellular location">
    <subcellularLocation>
        <location evidence="3 9">Cytoplasm</location>
    </subcellularLocation>
</comment>
<dbReference type="HAMAP" id="MF_00417">
    <property type="entry name" value="Pyrrolid_peptidase"/>
    <property type="match status" value="1"/>
</dbReference>
<evidence type="ECO:0000256" key="2">
    <source>
        <dbReference type="ARBA" id="ARBA00002280"/>
    </source>
</evidence>